<dbReference type="EMBL" id="KK852549">
    <property type="protein sequence ID" value="KDR21556.1"/>
    <property type="molecule type" value="Genomic_DNA"/>
</dbReference>
<dbReference type="Proteomes" id="UP000027135">
    <property type="component" value="Unassembled WGS sequence"/>
</dbReference>
<organism evidence="1 2">
    <name type="scientific">Zootermopsis nevadensis</name>
    <name type="common">Dampwood termite</name>
    <dbReference type="NCBI Taxonomy" id="136037"/>
    <lineage>
        <taxon>Eukaryota</taxon>
        <taxon>Metazoa</taxon>
        <taxon>Ecdysozoa</taxon>
        <taxon>Arthropoda</taxon>
        <taxon>Hexapoda</taxon>
        <taxon>Insecta</taxon>
        <taxon>Pterygota</taxon>
        <taxon>Neoptera</taxon>
        <taxon>Polyneoptera</taxon>
        <taxon>Dictyoptera</taxon>
        <taxon>Blattodea</taxon>
        <taxon>Blattoidea</taxon>
        <taxon>Termitoidae</taxon>
        <taxon>Termopsidae</taxon>
        <taxon>Zootermopsis</taxon>
    </lineage>
</organism>
<proteinExistence type="predicted"/>
<name>A0A067RCG2_ZOONE</name>
<reference evidence="1 2" key="1">
    <citation type="journal article" date="2014" name="Nat. Commun.">
        <title>Molecular traces of alternative social organization in a termite genome.</title>
        <authorList>
            <person name="Terrapon N."/>
            <person name="Li C."/>
            <person name="Robertson H.M."/>
            <person name="Ji L."/>
            <person name="Meng X."/>
            <person name="Booth W."/>
            <person name="Chen Z."/>
            <person name="Childers C.P."/>
            <person name="Glastad K.M."/>
            <person name="Gokhale K."/>
            <person name="Gowin J."/>
            <person name="Gronenberg W."/>
            <person name="Hermansen R.A."/>
            <person name="Hu H."/>
            <person name="Hunt B.G."/>
            <person name="Huylmans A.K."/>
            <person name="Khalil S.M."/>
            <person name="Mitchell R.D."/>
            <person name="Munoz-Torres M.C."/>
            <person name="Mustard J.A."/>
            <person name="Pan H."/>
            <person name="Reese J.T."/>
            <person name="Scharf M.E."/>
            <person name="Sun F."/>
            <person name="Vogel H."/>
            <person name="Xiao J."/>
            <person name="Yang W."/>
            <person name="Yang Z."/>
            <person name="Yang Z."/>
            <person name="Zhou J."/>
            <person name="Zhu J."/>
            <person name="Brent C.S."/>
            <person name="Elsik C.G."/>
            <person name="Goodisman M.A."/>
            <person name="Liberles D.A."/>
            <person name="Roe R.M."/>
            <person name="Vargo E.L."/>
            <person name="Vilcinskas A."/>
            <person name="Wang J."/>
            <person name="Bornberg-Bauer E."/>
            <person name="Korb J."/>
            <person name="Zhang G."/>
            <person name="Liebig J."/>
        </authorList>
    </citation>
    <scope>NUCLEOTIDE SEQUENCE [LARGE SCALE GENOMIC DNA]</scope>
    <source>
        <tissue evidence="1">Whole organism</tissue>
    </source>
</reference>
<evidence type="ECO:0000313" key="1">
    <source>
        <dbReference type="EMBL" id="KDR21556.1"/>
    </source>
</evidence>
<accession>A0A067RCG2</accession>
<gene>
    <name evidence="1" type="ORF">L798_01710</name>
</gene>
<keyword evidence="2" id="KW-1185">Reference proteome</keyword>
<protein>
    <submittedName>
        <fullName evidence="1">Uncharacterized protein</fullName>
    </submittedName>
</protein>
<dbReference type="AlphaFoldDB" id="A0A067RCG2"/>
<sequence>MDNINALKYLGYGTVHLAQCCSLAGSGSICLVLLPLQQHLFLAHRSVKSPPHMHYKPLDVH</sequence>
<evidence type="ECO:0000313" key="2">
    <source>
        <dbReference type="Proteomes" id="UP000027135"/>
    </source>
</evidence>
<dbReference type="InParanoid" id="A0A067RCG2"/>